<dbReference type="Proteomes" id="UP001642487">
    <property type="component" value="Chromosome 3"/>
</dbReference>
<evidence type="ECO:0008006" key="4">
    <source>
        <dbReference type="Google" id="ProtNLM"/>
    </source>
</evidence>
<organism evidence="2 3">
    <name type="scientific">Citrullus colocynthis</name>
    <name type="common">colocynth</name>
    <dbReference type="NCBI Taxonomy" id="252529"/>
    <lineage>
        <taxon>Eukaryota</taxon>
        <taxon>Viridiplantae</taxon>
        <taxon>Streptophyta</taxon>
        <taxon>Embryophyta</taxon>
        <taxon>Tracheophyta</taxon>
        <taxon>Spermatophyta</taxon>
        <taxon>Magnoliopsida</taxon>
        <taxon>eudicotyledons</taxon>
        <taxon>Gunneridae</taxon>
        <taxon>Pentapetalae</taxon>
        <taxon>rosids</taxon>
        <taxon>fabids</taxon>
        <taxon>Cucurbitales</taxon>
        <taxon>Cucurbitaceae</taxon>
        <taxon>Benincaseae</taxon>
        <taxon>Citrullus</taxon>
    </lineage>
</organism>
<feature type="region of interest" description="Disordered" evidence="1">
    <location>
        <begin position="111"/>
        <end position="131"/>
    </location>
</feature>
<evidence type="ECO:0000313" key="3">
    <source>
        <dbReference type="Proteomes" id="UP001642487"/>
    </source>
</evidence>
<evidence type="ECO:0000313" key="2">
    <source>
        <dbReference type="EMBL" id="CAK9318387.1"/>
    </source>
</evidence>
<gene>
    <name evidence="2" type="ORF">CITCOLO1_LOCUS10351</name>
</gene>
<reference evidence="2 3" key="1">
    <citation type="submission" date="2024-03" db="EMBL/GenBank/DDBJ databases">
        <authorList>
            <person name="Gkanogiannis A."/>
            <person name="Becerra Lopez-Lavalle L."/>
        </authorList>
    </citation>
    <scope>NUCLEOTIDE SEQUENCE [LARGE SCALE GENOMIC DNA]</scope>
</reference>
<proteinExistence type="predicted"/>
<sequence>MENRNNRKAKIRRQGTWLCNWPPLSPLGFFEPTNPFSSLLPTSIHFPAIHAPFAPYFFFISSPFLSRFPSFQISLSVVFPLSTLLTFHQISVSRSFFHFSATLHQARSLSHRIKSPHSSGEGFKSLTKNRG</sequence>
<name>A0ABP0YEI9_9ROSI</name>
<keyword evidence="3" id="KW-1185">Reference proteome</keyword>
<accession>A0ABP0YEI9</accession>
<protein>
    <recommendedName>
        <fullName evidence="4">Transmembrane protein</fullName>
    </recommendedName>
</protein>
<dbReference type="EMBL" id="OZ021737">
    <property type="protein sequence ID" value="CAK9318387.1"/>
    <property type="molecule type" value="Genomic_DNA"/>
</dbReference>
<evidence type="ECO:0000256" key="1">
    <source>
        <dbReference type="SAM" id="MobiDB-lite"/>
    </source>
</evidence>